<dbReference type="AlphaFoldDB" id="A0A6J1MVQ9"/>
<keyword evidence="1" id="KW-1185">Reference proteome</keyword>
<evidence type="ECO:0000313" key="2">
    <source>
        <dbReference type="RefSeq" id="XP_023934566.1"/>
    </source>
</evidence>
<dbReference type="Proteomes" id="UP001652582">
    <property type="component" value="Chromosome 5"/>
</dbReference>
<dbReference type="GeneID" id="112043394"/>
<accession>A0A6J1MVQ9</accession>
<sequence>MEADSTTHESYTKSHINDISLPFSTSPGNLNLYKEFICDDGNQNLESQIVSRLQSIELLPTSVTCPTNGSNCKLVCRPARVIDRVQWVCEGCSKRLPIRTGSFFFKIQCSILQTMQLILAWCEDADFTAAAQYFDVKPRVASSIYDKLDLLAINELKKSKLGGDNAVVLSEIYPDCLNRLSPDTTDQPHVHRILMVADTKHIPTHYRLHVIRDDLKKSQNNQEQSLKEEIEQVILSETEPSSLLVMGNSVPLDGTVSLQQLIQHCDIDMQHFLTSRIWSQALTLCSASRDLCTGTPTHICASAVQRYLDTSLYRLRYGDGFYNHMLRAIADEFTQNSSISTSQDAPV</sequence>
<name>A0A6J1MVQ9_BICAN</name>
<dbReference type="OrthoDB" id="6226069at2759"/>
<reference evidence="2" key="1">
    <citation type="submission" date="2025-08" db="UniProtKB">
        <authorList>
            <consortium name="RefSeq"/>
        </authorList>
    </citation>
    <scope>IDENTIFICATION</scope>
</reference>
<organism evidence="1 2">
    <name type="scientific">Bicyclus anynana</name>
    <name type="common">Squinting bush brown butterfly</name>
    <dbReference type="NCBI Taxonomy" id="110368"/>
    <lineage>
        <taxon>Eukaryota</taxon>
        <taxon>Metazoa</taxon>
        <taxon>Ecdysozoa</taxon>
        <taxon>Arthropoda</taxon>
        <taxon>Hexapoda</taxon>
        <taxon>Insecta</taxon>
        <taxon>Pterygota</taxon>
        <taxon>Neoptera</taxon>
        <taxon>Endopterygota</taxon>
        <taxon>Lepidoptera</taxon>
        <taxon>Glossata</taxon>
        <taxon>Ditrysia</taxon>
        <taxon>Papilionoidea</taxon>
        <taxon>Nymphalidae</taxon>
        <taxon>Satyrinae</taxon>
        <taxon>Satyrini</taxon>
        <taxon>Mycalesina</taxon>
        <taxon>Bicyclus</taxon>
    </lineage>
</organism>
<gene>
    <name evidence="2" type="primary">LOC112043394</name>
</gene>
<proteinExistence type="predicted"/>
<protein>
    <submittedName>
        <fullName evidence="2">Uncharacterized protein LOC112043394</fullName>
    </submittedName>
</protein>
<dbReference type="KEGG" id="bany:112043394"/>
<dbReference type="RefSeq" id="XP_023934566.1">
    <property type="nucleotide sequence ID" value="XM_024078798.2"/>
</dbReference>
<evidence type="ECO:0000313" key="1">
    <source>
        <dbReference type="Proteomes" id="UP001652582"/>
    </source>
</evidence>